<dbReference type="EMBL" id="JAAVMX010000002">
    <property type="protein sequence ID" value="KAF4511828.1"/>
    <property type="molecule type" value="Genomic_DNA"/>
</dbReference>
<dbReference type="Proteomes" id="UP000557566">
    <property type="component" value="Unassembled WGS sequence"/>
</dbReference>
<gene>
    <name evidence="1" type="ORF">G6O67_001036</name>
</gene>
<protein>
    <submittedName>
        <fullName evidence="1">Uncharacterized protein</fullName>
    </submittedName>
</protein>
<name>A0A8H4PX16_9HYPO</name>
<dbReference type="OrthoDB" id="4892196at2759"/>
<keyword evidence="2" id="KW-1185">Reference proteome</keyword>
<accession>A0A8H4PX16</accession>
<evidence type="ECO:0000313" key="1">
    <source>
        <dbReference type="EMBL" id="KAF4511828.1"/>
    </source>
</evidence>
<evidence type="ECO:0000313" key="2">
    <source>
        <dbReference type="Proteomes" id="UP000557566"/>
    </source>
</evidence>
<dbReference type="AlphaFoldDB" id="A0A8H4PX16"/>
<comment type="caution">
    <text evidence="1">The sequence shown here is derived from an EMBL/GenBank/DDBJ whole genome shotgun (WGS) entry which is preliminary data.</text>
</comment>
<proteinExistence type="predicted"/>
<sequence length="180" mass="20383">MGDGDRKCPTWHAADLREPVIFEFQRAYFHHGFNRHAWVLLRPLDPATFEYHGDQIRRVGHALSLVARLVLAATTAAKQAVWTRASTHLVNIVLLWVEGKSAWDIEVMTFKPVSDIREVTDGLAIMALFDKLNLTMSPTKSWIGYPSVYLLGHRVDAFGMSTSEDRMAAFAKLEFPDRGE</sequence>
<reference evidence="1 2" key="1">
    <citation type="journal article" date="2020" name="Genome Biol. Evol.">
        <title>A new high-quality draft genome assembly of the Chinese cordyceps Ophiocordyceps sinensis.</title>
        <authorList>
            <person name="Shu R."/>
            <person name="Zhang J."/>
            <person name="Meng Q."/>
            <person name="Zhang H."/>
            <person name="Zhou G."/>
            <person name="Li M."/>
            <person name="Wu P."/>
            <person name="Zhao Y."/>
            <person name="Chen C."/>
            <person name="Qin Q."/>
        </authorList>
    </citation>
    <scope>NUCLEOTIDE SEQUENCE [LARGE SCALE GENOMIC DNA]</scope>
    <source>
        <strain evidence="1 2">IOZ07</strain>
    </source>
</reference>
<organism evidence="1 2">
    <name type="scientific">Ophiocordyceps sinensis</name>
    <dbReference type="NCBI Taxonomy" id="72228"/>
    <lineage>
        <taxon>Eukaryota</taxon>
        <taxon>Fungi</taxon>
        <taxon>Dikarya</taxon>
        <taxon>Ascomycota</taxon>
        <taxon>Pezizomycotina</taxon>
        <taxon>Sordariomycetes</taxon>
        <taxon>Hypocreomycetidae</taxon>
        <taxon>Hypocreales</taxon>
        <taxon>Ophiocordycipitaceae</taxon>
        <taxon>Ophiocordyceps</taxon>
    </lineage>
</organism>